<gene>
    <name evidence="1" type="ORF">ONE63_004510</name>
</gene>
<organism evidence="1 2">
    <name type="scientific">Megalurothrips usitatus</name>
    <name type="common">bean blossom thrips</name>
    <dbReference type="NCBI Taxonomy" id="439358"/>
    <lineage>
        <taxon>Eukaryota</taxon>
        <taxon>Metazoa</taxon>
        <taxon>Ecdysozoa</taxon>
        <taxon>Arthropoda</taxon>
        <taxon>Hexapoda</taxon>
        <taxon>Insecta</taxon>
        <taxon>Pterygota</taxon>
        <taxon>Neoptera</taxon>
        <taxon>Paraneoptera</taxon>
        <taxon>Thysanoptera</taxon>
        <taxon>Terebrantia</taxon>
        <taxon>Thripoidea</taxon>
        <taxon>Thripidae</taxon>
        <taxon>Megalurothrips</taxon>
    </lineage>
</organism>
<accession>A0AAV7X9J5</accession>
<dbReference type="EMBL" id="JAPTSV010000015">
    <property type="protein sequence ID" value="KAJ1520311.1"/>
    <property type="molecule type" value="Genomic_DNA"/>
</dbReference>
<reference evidence="1" key="1">
    <citation type="submission" date="2022-12" db="EMBL/GenBank/DDBJ databases">
        <title>Chromosome-level genome assembly of the bean flower thrips Megalurothrips usitatus.</title>
        <authorList>
            <person name="Ma L."/>
            <person name="Liu Q."/>
            <person name="Li H."/>
            <person name="Cai W."/>
        </authorList>
    </citation>
    <scope>NUCLEOTIDE SEQUENCE</scope>
    <source>
        <strain evidence="1">Cailab_2022a</strain>
    </source>
</reference>
<protein>
    <submittedName>
        <fullName evidence="1">Uncharacterized protein</fullName>
    </submittedName>
</protein>
<evidence type="ECO:0000313" key="2">
    <source>
        <dbReference type="Proteomes" id="UP001075354"/>
    </source>
</evidence>
<proteinExistence type="predicted"/>
<evidence type="ECO:0000313" key="1">
    <source>
        <dbReference type="EMBL" id="KAJ1520311.1"/>
    </source>
</evidence>
<dbReference type="AlphaFoldDB" id="A0AAV7X9J5"/>
<sequence length="81" mass="9309">MLVALICVGIGVGFCLYAYYEWLKEDNREEDRRASQKRAEYHFGGHSTREGTFETIRAVPLSKEGSWETITVVPGRRRSNN</sequence>
<comment type="caution">
    <text evidence="1">The sequence shown here is derived from an EMBL/GenBank/DDBJ whole genome shotgun (WGS) entry which is preliminary data.</text>
</comment>
<name>A0AAV7X9J5_9NEOP</name>
<keyword evidence="2" id="KW-1185">Reference proteome</keyword>
<dbReference type="Proteomes" id="UP001075354">
    <property type="component" value="Chromosome 15"/>
</dbReference>